<reference evidence="6" key="1">
    <citation type="submission" date="2018-11" db="EMBL/GenBank/DDBJ databases">
        <title>Proposal to divide the Flavobacteriaceae and reorganize its genera based on Amino Acid Identity values calculated from whole genome sequences.</title>
        <authorList>
            <person name="Nicholson A.C."/>
            <person name="Gulvik C.A."/>
            <person name="Whitney A.M."/>
            <person name="Humrighouse B.W."/>
            <person name="Bell M."/>
            <person name="Holmes B."/>
            <person name="Steigerwalt A.B."/>
            <person name="Villarma A."/>
            <person name="Sheth M."/>
            <person name="Batra D."/>
            <person name="Pryor J."/>
            <person name="Bernardet J.-F."/>
            <person name="Hugo C."/>
            <person name="Kampfer P."/>
            <person name="Newman J.D."/>
            <person name="McQuiston J.R."/>
        </authorList>
    </citation>
    <scope>NUCLEOTIDE SEQUENCE [LARGE SCALE GENOMIC DNA]</scope>
    <source>
        <strain evidence="6">F5649</strain>
    </source>
</reference>
<organism evidence="5 6">
    <name type="scientific">Epilithonimonas vandammei</name>
    <dbReference type="NCBI Taxonomy" id="2487072"/>
    <lineage>
        <taxon>Bacteria</taxon>
        <taxon>Pseudomonadati</taxon>
        <taxon>Bacteroidota</taxon>
        <taxon>Flavobacteriia</taxon>
        <taxon>Flavobacteriales</taxon>
        <taxon>Weeksellaceae</taxon>
        <taxon>Chryseobacterium group</taxon>
        <taxon>Epilithonimonas</taxon>
    </lineage>
</organism>
<keyword evidence="6" id="KW-1185">Reference proteome</keyword>
<dbReference type="Pfam" id="PF20240">
    <property type="entry name" value="DUF6597"/>
    <property type="match status" value="1"/>
</dbReference>
<dbReference type="AlphaFoldDB" id="A0A3G8Y6J1"/>
<protein>
    <submittedName>
        <fullName evidence="5">AraC family transcriptional regulator</fullName>
    </submittedName>
</protein>
<dbReference type="InterPro" id="IPR009057">
    <property type="entry name" value="Homeodomain-like_sf"/>
</dbReference>
<evidence type="ECO:0000256" key="2">
    <source>
        <dbReference type="ARBA" id="ARBA00023125"/>
    </source>
</evidence>
<keyword evidence="3" id="KW-0804">Transcription</keyword>
<dbReference type="OrthoDB" id="323290at2"/>
<keyword evidence="1" id="KW-0805">Transcription regulation</keyword>
<sequence>MKFDKHFPTAQLKPYIKYFVVSENELENEYKVFPSSGLVIGFQYKGKLSVVTNNRENRLTTAGITGISDGYKIFKNSAHIGTILVYFTEIGFTHFASHPANELFNLSLSLDDIFNKNSVAEVEEKLTMAISDKQRIKIVEQFLLSQLKDIETDKLIVDAVKLIYQTNGTIRIKELNEKLFISQSPFEKRFRKVVGTTAKKFASIVRFNSVLDNLNETKSLTEICYENNFFDQAHFIKDFKQFTGDTPENFKRFL</sequence>
<evidence type="ECO:0000256" key="1">
    <source>
        <dbReference type="ARBA" id="ARBA00023015"/>
    </source>
</evidence>
<dbReference type="Gene3D" id="1.10.10.60">
    <property type="entry name" value="Homeodomain-like"/>
    <property type="match status" value="1"/>
</dbReference>
<evidence type="ECO:0000256" key="3">
    <source>
        <dbReference type="ARBA" id="ARBA00023163"/>
    </source>
</evidence>
<name>A0A3G8Y6J1_9FLAO</name>
<keyword evidence="2" id="KW-0238">DNA-binding</keyword>
<dbReference type="Proteomes" id="UP000281810">
    <property type="component" value="Chromosome"/>
</dbReference>
<dbReference type="InterPro" id="IPR046532">
    <property type="entry name" value="DUF6597"/>
</dbReference>
<dbReference type="Pfam" id="PF12833">
    <property type="entry name" value="HTH_18"/>
    <property type="match status" value="1"/>
</dbReference>
<proteinExistence type="predicted"/>
<dbReference type="RefSeq" id="WP_068941792.1">
    <property type="nucleotide sequence ID" value="NZ_CP034161.1"/>
</dbReference>
<dbReference type="PANTHER" id="PTHR43280:SF2">
    <property type="entry name" value="HTH-TYPE TRANSCRIPTIONAL REGULATOR EXSA"/>
    <property type="match status" value="1"/>
</dbReference>
<accession>A0A3G8Y6J1</accession>
<dbReference type="GO" id="GO:0043565">
    <property type="term" value="F:sequence-specific DNA binding"/>
    <property type="evidence" value="ECO:0007669"/>
    <property type="project" value="InterPro"/>
</dbReference>
<dbReference type="EMBL" id="CP034161">
    <property type="protein sequence ID" value="AZI40885.1"/>
    <property type="molecule type" value="Genomic_DNA"/>
</dbReference>
<dbReference type="SMART" id="SM00342">
    <property type="entry name" value="HTH_ARAC"/>
    <property type="match status" value="1"/>
</dbReference>
<dbReference type="InterPro" id="IPR018060">
    <property type="entry name" value="HTH_AraC"/>
</dbReference>
<dbReference type="SUPFAM" id="SSF46689">
    <property type="entry name" value="Homeodomain-like"/>
    <property type="match status" value="1"/>
</dbReference>
<evidence type="ECO:0000313" key="6">
    <source>
        <dbReference type="Proteomes" id="UP000281810"/>
    </source>
</evidence>
<gene>
    <name evidence="5" type="ORF">EIB74_13375</name>
</gene>
<evidence type="ECO:0000313" key="5">
    <source>
        <dbReference type="EMBL" id="AZI40885.1"/>
    </source>
</evidence>
<dbReference type="PROSITE" id="PS01124">
    <property type="entry name" value="HTH_ARAC_FAMILY_2"/>
    <property type="match status" value="1"/>
</dbReference>
<evidence type="ECO:0000259" key="4">
    <source>
        <dbReference type="PROSITE" id="PS01124"/>
    </source>
</evidence>
<dbReference type="GO" id="GO:0003700">
    <property type="term" value="F:DNA-binding transcription factor activity"/>
    <property type="evidence" value="ECO:0007669"/>
    <property type="project" value="InterPro"/>
</dbReference>
<dbReference type="PANTHER" id="PTHR43280">
    <property type="entry name" value="ARAC-FAMILY TRANSCRIPTIONAL REGULATOR"/>
    <property type="match status" value="1"/>
</dbReference>
<feature type="domain" description="HTH araC/xylS-type" evidence="4">
    <location>
        <begin position="154"/>
        <end position="253"/>
    </location>
</feature>